<organism evidence="3 4">
    <name type="scientific">Adineta steineri</name>
    <dbReference type="NCBI Taxonomy" id="433720"/>
    <lineage>
        <taxon>Eukaryota</taxon>
        <taxon>Metazoa</taxon>
        <taxon>Spiralia</taxon>
        <taxon>Gnathifera</taxon>
        <taxon>Rotifera</taxon>
        <taxon>Eurotatoria</taxon>
        <taxon>Bdelloidea</taxon>
        <taxon>Adinetida</taxon>
        <taxon>Adinetidae</taxon>
        <taxon>Adineta</taxon>
    </lineage>
</organism>
<sequence length="1327" mass="154323">MSVRLILRSSSEFVRDRARRWNLFNTRSSDPLIIRQEILSTRLYIILVMISLIILTTYTTISNRIENKTVTFPSQSLYEKLQKKYSDSLECSCTKVSIPHGKFVRIIPKFHQVCSTDFVSQKWIDFIFKVDVELIMPIDVRTSMSAMWQLIRSFCQSAINTTIDTLDEFENSPWVNPILVTEKILDVEVQMTLNLLRQTTASNFLQSITFVHKMARANQLITGLLTNYISTTSTGGLLPHRACAPQTDMYGNNYIQKGSMRSYSCKDDDSCPSPGNLYLYENNMKKKHENYNLNQIEANASLSGIIIDCLPVQSTFLSSLECFYNQSCLNILLSAYETKINIPVLNQSLTSRFSLKTTIESLVRELFIEEIFNKTIYSEYYSECLPYICTYVYFHRFNWISVMTVIIAIFGGITAVLSIIAPLIVQLVLFIKKRFFSKESAPEQVAQDQNETIQTRLKKLFNTIKIKIINLNLYDTNSRDATRIYHEILSTRLYLFSLFISINIYILYVDFSNQTVTEKILNPFQYDYENLIKRYSSTVICPCTEISIPYEDIINITVDYHQICKSHFIQSSWYDRFSLANIGLWSSYSNIDSVSIAVSYFRILETFCSLANETINDAKERFLTRNLINSQLLTSNLFYSQINSSIDTFKQSTKTEFLDRANLTNVLLHSNQYLSRTITNTRLRSINQNITGLLSIKMLIFALYIVNTNNDKCYCVIDSTCHLNLSIRDECETYNIVWPIEGINLGCSIIDTVMQSSLICWFNKSCIYELRRRVEKYNISVHENSTILLDRNLSSRYYPNTPIEEIFNEMMIEEWNIFRSFASYFLKCKPLLCSVTYQKKANIIYIITVIIGLIGGINVILNLISPLIIKIIFKIINKLRRQRSLQNQSEEQDNNYQNDEICNNAVCNLMKRLINRLLLLNLFDDESTHIETIRRQRISTRVYIVVLSISMCIIAMYTMFSDRHKPQLFLNPSQNDYNRLLTSYSESLKCPCKNISIEYKHFIQINTTFHAVCSSDFISKRWHDYLFGRANWYYYDRRDIRVRGASYFLFLSKLCQISQTTINNALNQFLNTTFINTHMISISEFDSQINDIISQFKNNTLIIFSRRLKLFRDILNGNAFVSSYSLNWYFYREYNSTSDINPIQPVKMTNKCSCGTRSDCIDPGGVYDTLNNTAKFLIPGWNVGCSVVETLLHSTFECLYDQICLNSLLSNTEQYTFEHSHYINISAMSFLNHSHFKPNTTIQNIADELFVEEWNNITSYSSFYKQCNPQECSYKIERDNYFASISSNILGLYGGLTVVLRFSIPFVIEIIFKIRNRCRRNTVVPTE</sequence>
<dbReference type="EMBL" id="CAJOBB010000506">
    <property type="protein sequence ID" value="CAF3694628.1"/>
    <property type="molecule type" value="Genomic_DNA"/>
</dbReference>
<keyword evidence="1" id="KW-1133">Transmembrane helix</keyword>
<comment type="caution">
    <text evidence="3">The sequence shown here is derived from an EMBL/GenBank/DDBJ whole genome shotgun (WGS) entry which is preliminary data.</text>
</comment>
<evidence type="ECO:0000256" key="1">
    <source>
        <dbReference type="SAM" id="Phobius"/>
    </source>
</evidence>
<evidence type="ECO:0000313" key="4">
    <source>
        <dbReference type="Proteomes" id="UP000663868"/>
    </source>
</evidence>
<protein>
    <submittedName>
        <fullName evidence="3">Uncharacterized protein</fullName>
    </submittedName>
</protein>
<proteinExistence type="predicted"/>
<gene>
    <name evidence="2" type="ORF">IZO911_LOCUS36669</name>
    <name evidence="3" type="ORF">KXQ929_LOCUS10600</name>
</gene>
<feature type="transmembrane region" description="Helical" evidence="1">
    <location>
        <begin position="493"/>
        <end position="511"/>
    </location>
</feature>
<dbReference type="EMBL" id="CAJNOE010000867">
    <property type="protein sequence ID" value="CAF1349091.1"/>
    <property type="molecule type" value="Genomic_DNA"/>
</dbReference>
<accession>A0A818UE87</accession>
<keyword evidence="1" id="KW-0812">Transmembrane</keyword>
<feature type="transmembrane region" description="Helical" evidence="1">
    <location>
        <begin position="1290"/>
        <end position="1312"/>
    </location>
</feature>
<feature type="transmembrane region" description="Helical" evidence="1">
    <location>
        <begin position="942"/>
        <end position="960"/>
    </location>
</feature>
<feature type="transmembrane region" description="Helical" evidence="1">
    <location>
        <begin position="399"/>
        <end position="431"/>
    </location>
</feature>
<evidence type="ECO:0000313" key="2">
    <source>
        <dbReference type="EMBL" id="CAF1349091.1"/>
    </source>
</evidence>
<keyword evidence="1" id="KW-0472">Membrane</keyword>
<evidence type="ECO:0000313" key="3">
    <source>
        <dbReference type="EMBL" id="CAF3694628.1"/>
    </source>
</evidence>
<feature type="transmembrane region" description="Helical" evidence="1">
    <location>
        <begin position="843"/>
        <end position="873"/>
    </location>
</feature>
<name>A0A818UE87_9BILA</name>
<feature type="transmembrane region" description="Helical" evidence="1">
    <location>
        <begin position="43"/>
        <end position="61"/>
    </location>
</feature>
<dbReference type="Proteomes" id="UP000663860">
    <property type="component" value="Unassembled WGS sequence"/>
</dbReference>
<dbReference type="Proteomes" id="UP000663868">
    <property type="component" value="Unassembled WGS sequence"/>
</dbReference>
<reference evidence="3" key="1">
    <citation type="submission" date="2021-02" db="EMBL/GenBank/DDBJ databases">
        <authorList>
            <person name="Nowell W R."/>
        </authorList>
    </citation>
    <scope>NUCLEOTIDE SEQUENCE</scope>
</reference>